<evidence type="ECO:0000313" key="1">
    <source>
        <dbReference type="EMBL" id="KAH1181883.1"/>
    </source>
</evidence>
<gene>
    <name evidence="1" type="ORF">KIL84_009637</name>
</gene>
<organism evidence="1 2">
    <name type="scientific">Mauremys mutica</name>
    <name type="common">yellowpond turtle</name>
    <dbReference type="NCBI Taxonomy" id="74926"/>
    <lineage>
        <taxon>Eukaryota</taxon>
        <taxon>Metazoa</taxon>
        <taxon>Chordata</taxon>
        <taxon>Craniata</taxon>
        <taxon>Vertebrata</taxon>
        <taxon>Euteleostomi</taxon>
        <taxon>Archelosauria</taxon>
        <taxon>Testudinata</taxon>
        <taxon>Testudines</taxon>
        <taxon>Cryptodira</taxon>
        <taxon>Durocryptodira</taxon>
        <taxon>Testudinoidea</taxon>
        <taxon>Geoemydidae</taxon>
        <taxon>Geoemydinae</taxon>
        <taxon>Mauremys</taxon>
    </lineage>
</organism>
<dbReference type="Proteomes" id="UP000827986">
    <property type="component" value="Unassembled WGS sequence"/>
</dbReference>
<dbReference type="EMBL" id="JAHDVG010000467">
    <property type="protein sequence ID" value="KAH1181883.1"/>
    <property type="molecule type" value="Genomic_DNA"/>
</dbReference>
<reference evidence="1" key="1">
    <citation type="submission" date="2021-09" db="EMBL/GenBank/DDBJ databases">
        <title>The genome of Mauremys mutica provides insights into the evolution of semi-aquatic lifestyle.</title>
        <authorList>
            <person name="Gong S."/>
            <person name="Gao Y."/>
        </authorList>
    </citation>
    <scope>NUCLEOTIDE SEQUENCE</scope>
    <source>
        <strain evidence="1">MM-2020</strain>
        <tissue evidence="1">Muscle</tissue>
    </source>
</reference>
<accession>A0A9D3XMD7</accession>
<dbReference type="AlphaFoldDB" id="A0A9D3XMD7"/>
<comment type="caution">
    <text evidence="1">The sequence shown here is derived from an EMBL/GenBank/DDBJ whole genome shotgun (WGS) entry which is preliminary data.</text>
</comment>
<sequence length="140" mass="15846">MEFSKEVFLLNSSSLTQGTELQKYQQVITLVHALPTRGNFSTWQYTPLHLSTAKSRTGDSWCCFDVITCRSELQLLFCAGRYALQAVENGTSALCLTTRQGSHYQYLYVLVNGLPEGRERRTHGCSRKAQDVTAWQLTKC</sequence>
<keyword evidence="2" id="KW-1185">Reference proteome</keyword>
<name>A0A9D3XMD7_9SAUR</name>
<protein>
    <submittedName>
        <fullName evidence="1">Uncharacterized protein</fullName>
    </submittedName>
</protein>
<proteinExistence type="predicted"/>
<evidence type="ECO:0000313" key="2">
    <source>
        <dbReference type="Proteomes" id="UP000827986"/>
    </source>
</evidence>